<feature type="region of interest" description="Disordered" evidence="1">
    <location>
        <begin position="1"/>
        <end position="21"/>
    </location>
</feature>
<dbReference type="Pfam" id="PF16220">
    <property type="entry name" value="DUF4880"/>
    <property type="match status" value="1"/>
</dbReference>
<feature type="domain" description="FecR protein" evidence="2">
    <location>
        <begin position="126"/>
        <end position="220"/>
    </location>
</feature>
<dbReference type="Proteomes" id="UP000216020">
    <property type="component" value="Unassembled WGS sequence"/>
</dbReference>
<dbReference type="PANTHER" id="PTHR30273:SF2">
    <property type="entry name" value="PROTEIN FECR"/>
    <property type="match status" value="1"/>
</dbReference>
<sequence length="338" mass="37314">MPGAHDMTDGTFASRLVPPGPPIPPAVSRQAVAWMVALQADAVPDDARADWQAWLQAHPDHRRAWEHLQTAGKLLHGLPPAAAHGVLRGRLANPDRRRALKRLGIVSAGGLLLATAAYRHQAGRERYATRTGERREVMLADGTRVLLNTCSAIEACVDERQRLIAHTAGEILVTTAPRAAPRPPLWVDTPQGRLSSLDARFAVRLYDDYARLDVYEGAVEVRPALLPDSPTLIRQGAQVRYTAGSVDLPQPLSIDTLAWTSGMLVADRMRLDNFLNELARYRPGYLRCALEVAALQVSGSYPVADTDRVLDMLARTLPVRIERFSRYWVTVKPRAERA</sequence>
<evidence type="ECO:0000256" key="1">
    <source>
        <dbReference type="SAM" id="MobiDB-lite"/>
    </source>
</evidence>
<evidence type="ECO:0000313" key="5">
    <source>
        <dbReference type="Proteomes" id="UP000216020"/>
    </source>
</evidence>
<evidence type="ECO:0000259" key="3">
    <source>
        <dbReference type="Pfam" id="PF16220"/>
    </source>
</evidence>
<feature type="domain" description="FecR N-terminal" evidence="3">
    <location>
        <begin position="29"/>
        <end position="70"/>
    </location>
</feature>
<dbReference type="Pfam" id="PF04773">
    <property type="entry name" value="FecR"/>
    <property type="match status" value="1"/>
</dbReference>
<dbReference type="AlphaFoldDB" id="A0A261SA44"/>
<dbReference type="InterPro" id="IPR006860">
    <property type="entry name" value="FecR"/>
</dbReference>
<comment type="caution">
    <text evidence="4">The sequence shown here is derived from an EMBL/GenBank/DDBJ whole genome shotgun (WGS) entry which is preliminary data.</text>
</comment>
<dbReference type="InterPro" id="IPR012373">
    <property type="entry name" value="Ferrdict_sens_TM"/>
</dbReference>
<dbReference type="Gene3D" id="2.60.120.1440">
    <property type="match status" value="1"/>
</dbReference>
<dbReference type="GO" id="GO:0016989">
    <property type="term" value="F:sigma factor antagonist activity"/>
    <property type="evidence" value="ECO:0007669"/>
    <property type="project" value="TreeGrafter"/>
</dbReference>
<evidence type="ECO:0000313" key="4">
    <source>
        <dbReference type="EMBL" id="OZI33951.1"/>
    </source>
</evidence>
<evidence type="ECO:0000259" key="2">
    <source>
        <dbReference type="Pfam" id="PF04773"/>
    </source>
</evidence>
<organism evidence="4 5">
    <name type="scientific">Bordetella genomosp. 10</name>
    <dbReference type="NCBI Taxonomy" id="1416804"/>
    <lineage>
        <taxon>Bacteria</taxon>
        <taxon>Pseudomonadati</taxon>
        <taxon>Pseudomonadota</taxon>
        <taxon>Betaproteobacteria</taxon>
        <taxon>Burkholderiales</taxon>
        <taxon>Alcaligenaceae</taxon>
        <taxon>Bordetella</taxon>
    </lineage>
</organism>
<name>A0A261SA44_9BORD</name>
<dbReference type="EMBL" id="NEVM01000002">
    <property type="protein sequence ID" value="OZI33951.1"/>
    <property type="molecule type" value="Genomic_DNA"/>
</dbReference>
<dbReference type="InterPro" id="IPR032623">
    <property type="entry name" value="FecR_N"/>
</dbReference>
<protein>
    <recommendedName>
        <fullName evidence="6">Iron dicitrate transport regulator FecR</fullName>
    </recommendedName>
</protein>
<dbReference type="PIRSF" id="PIRSF018266">
    <property type="entry name" value="FecR"/>
    <property type="match status" value="1"/>
</dbReference>
<keyword evidence="5" id="KW-1185">Reference proteome</keyword>
<proteinExistence type="predicted"/>
<accession>A0A261SA44</accession>
<gene>
    <name evidence="4" type="ORF">CAL29_10305</name>
</gene>
<evidence type="ECO:0008006" key="6">
    <source>
        <dbReference type="Google" id="ProtNLM"/>
    </source>
</evidence>
<reference evidence="5" key="1">
    <citation type="submission" date="2017-05" db="EMBL/GenBank/DDBJ databases">
        <title>Complete and WGS of Bordetella genogroups.</title>
        <authorList>
            <person name="Spilker T."/>
            <person name="Lipuma J."/>
        </authorList>
    </citation>
    <scope>NUCLEOTIDE SEQUENCE [LARGE SCALE GENOMIC DNA]</scope>
    <source>
        <strain evidence="5">AU16122</strain>
    </source>
</reference>
<dbReference type="PANTHER" id="PTHR30273">
    <property type="entry name" value="PERIPLASMIC SIGNAL SENSOR AND SIGMA FACTOR ACTIVATOR FECR-RELATED"/>
    <property type="match status" value="1"/>
</dbReference>